<feature type="region of interest" description="Disordered" evidence="1">
    <location>
        <begin position="1"/>
        <end position="24"/>
    </location>
</feature>
<name>A0A1L7WCC5_9HELO</name>
<proteinExistence type="predicted"/>
<gene>
    <name evidence="2" type="ORF">PAC_00298</name>
</gene>
<organism evidence="2 3">
    <name type="scientific">Phialocephala subalpina</name>
    <dbReference type="NCBI Taxonomy" id="576137"/>
    <lineage>
        <taxon>Eukaryota</taxon>
        <taxon>Fungi</taxon>
        <taxon>Dikarya</taxon>
        <taxon>Ascomycota</taxon>
        <taxon>Pezizomycotina</taxon>
        <taxon>Leotiomycetes</taxon>
        <taxon>Helotiales</taxon>
        <taxon>Mollisiaceae</taxon>
        <taxon>Phialocephala</taxon>
        <taxon>Phialocephala fortinii species complex</taxon>
    </lineage>
</organism>
<dbReference type="EMBL" id="FJOG01000001">
    <property type="protein sequence ID" value="CZR50426.1"/>
    <property type="molecule type" value="Genomic_DNA"/>
</dbReference>
<reference evidence="2 3" key="1">
    <citation type="submission" date="2016-03" db="EMBL/GenBank/DDBJ databases">
        <authorList>
            <person name="Ploux O."/>
        </authorList>
    </citation>
    <scope>NUCLEOTIDE SEQUENCE [LARGE SCALE GENOMIC DNA]</scope>
    <source>
        <strain evidence="2 3">UAMH 11012</strain>
    </source>
</reference>
<accession>A0A1L7WCC5</accession>
<protein>
    <submittedName>
        <fullName evidence="2">Uncharacterized protein</fullName>
    </submittedName>
</protein>
<keyword evidence="3" id="KW-1185">Reference proteome</keyword>
<dbReference type="Proteomes" id="UP000184330">
    <property type="component" value="Unassembled WGS sequence"/>
</dbReference>
<evidence type="ECO:0000313" key="2">
    <source>
        <dbReference type="EMBL" id="CZR50426.1"/>
    </source>
</evidence>
<sequence>MSANRSNDSNDEDKGFSDSSTNNNKTMTARYDIAWSHATFCDERNTPVTQFQDDYQIPNEFVDTHDGDGDLFLKITIHCGYEHDTLRELNCWAKRGVFDPAFPPALIEDEQSRLKAGPDWYDELR</sequence>
<evidence type="ECO:0000313" key="3">
    <source>
        <dbReference type="Proteomes" id="UP000184330"/>
    </source>
</evidence>
<evidence type="ECO:0000256" key="1">
    <source>
        <dbReference type="SAM" id="MobiDB-lite"/>
    </source>
</evidence>
<dbReference type="AlphaFoldDB" id="A0A1L7WCC5"/>